<evidence type="ECO:0000313" key="2">
    <source>
        <dbReference type="EMBL" id="CAF4466182.1"/>
    </source>
</evidence>
<organism evidence="2 3">
    <name type="scientific">Rotaria socialis</name>
    <dbReference type="NCBI Taxonomy" id="392032"/>
    <lineage>
        <taxon>Eukaryota</taxon>
        <taxon>Metazoa</taxon>
        <taxon>Spiralia</taxon>
        <taxon>Gnathifera</taxon>
        <taxon>Rotifera</taxon>
        <taxon>Eurotatoria</taxon>
        <taxon>Bdelloidea</taxon>
        <taxon>Philodinida</taxon>
        <taxon>Philodinidae</taxon>
        <taxon>Rotaria</taxon>
    </lineage>
</organism>
<dbReference type="Gene3D" id="3.30.420.10">
    <property type="entry name" value="Ribonuclease H-like superfamily/Ribonuclease H"/>
    <property type="match status" value="1"/>
</dbReference>
<evidence type="ECO:0000313" key="3">
    <source>
        <dbReference type="Proteomes" id="UP000663862"/>
    </source>
</evidence>
<dbReference type="SUPFAM" id="SSF53098">
    <property type="entry name" value="Ribonuclease H-like"/>
    <property type="match status" value="1"/>
</dbReference>
<dbReference type="AlphaFoldDB" id="A0A820T8X3"/>
<feature type="domain" description="Integrase catalytic" evidence="1">
    <location>
        <begin position="1"/>
        <end position="152"/>
    </location>
</feature>
<evidence type="ECO:0000259" key="1">
    <source>
        <dbReference type="PROSITE" id="PS50994"/>
    </source>
</evidence>
<dbReference type="Proteomes" id="UP000663862">
    <property type="component" value="Unassembled WGS sequence"/>
</dbReference>
<dbReference type="GO" id="GO:0003676">
    <property type="term" value="F:nucleic acid binding"/>
    <property type="evidence" value="ECO:0007669"/>
    <property type="project" value="InterPro"/>
</dbReference>
<name>A0A820T8X3_9BILA</name>
<dbReference type="InterPro" id="IPR036397">
    <property type="entry name" value="RNaseH_sf"/>
</dbReference>
<comment type="caution">
    <text evidence="2">The sequence shown here is derived from an EMBL/GenBank/DDBJ whole genome shotgun (WGS) entry which is preliminary data.</text>
</comment>
<dbReference type="InterPro" id="IPR050951">
    <property type="entry name" value="Retrovirus_Pol_polyprotein"/>
</dbReference>
<dbReference type="EMBL" id="CAJOBQ010001207">
    <property type="protein sequence ID" value="CAF4466182.1"/>
    <property type="molecule type" value="Genomic_DNA"/>
</dbReference>
<reference evidence="2" key="1">
    <citation type="submission" date="2021-02" db="EMBL/GenBank/DDBJ databases">
        <authorList>
            <person name="Nowell W R."/>
        </authorList>
    </citation>
    <scope>NUCLEOTIDE SEQUENCE</scope>
</reference>
<dbReference type="PROSITE" id="PS50994">
    <property type="entry name" value="INTEGRASE"/>
    <property type="match status" value="1"/>
</dbReference>
<dbReference type="InterPro" id="IPR012337">
    <property type="entry name" value="RNaseH-like_sf"/>
</dbReference>
<dbReference type="GO" id="GO:0015074">
    <property type="term" value="P:DNA integration"/>
    <property type="evidence" value="ECO:0007669"/>
    <property type="project" value="InterPro"/>
</dbReference>
<dbReference type="PANTHER" id="PTHR37984:SF5">
    <property type="entry name" value="PROTEIN NYNRIN-LIKE"/>
    <property type="match status" value="1"/>
</dbReference>
<sequence>MQMDFWKAPIRYSDGNQYVLIIIDRLSKYVSARALSSENARDAAEILFEDIILKHGAIRFIQSGQGSHFINELLSVITQLTGCKQVFSIPYHSMSNGQVERFNSIFCDQIKKYYHDNINDWDIYLQSIVWAYNSSIHSVTGFISYELAFNRQLISPFEFPSSEITMLKPHDCWGKSKQIQASGHSCSSIQYQTTTTTE</sequence>
<dbReference type="Pfam" id="PF00665">
    <property type="entry name" value="rve"/>
    <property type="match status" value="1"/>
</dbReference>
<accession>A0A820T8X3</accession>
<gene>
    <name evidence="2" type="ORF">TSG867_LOCUS18247</name>
</gene>
<proteinExistence type="predicted"/>
<dbReference type="InterPro" id="IPR001584">
    <property type="entry name" value="Integrase_cat-core"/>
</dbReference>
<dbReference type="PANTHER" id="PTHR37984">
    <property type="entry name" value="PROTEIN CBG26694"/>
    <property type="match status" value="1"/>
</dbReference>
<protein>
    <recommendedName>
        <fullName evidence="1">Integrase catalytic domain-containing protein</fullName>
    </recommendedName>
</protein>